<sequence>MLVDKEAPSPTADGATGFCGEVAGPSSSVASPNVSGIATAGEGAEQGAHGDVTTARGANVFTPSGVDAHPPPSSNFTAPSRPSIYVADSKDPSGERLAGSGLGVPPMPRPSPGGAVPGLSADLTASLFAASPPSFGEKALPGAQGLVVLPVGFSAAIDSTQGDGERKKKGEESTNSPVASSSAVDGGGSMAPVGAVSDGGRQGVGGEVASAGGADLFSSIAMNAPLPSPGAAAASPFGQSALCPKGPSAQGGDIDSSCAADSKDLSWRLQQQQQQEEDEMHYIPLHQAHLTQKVPAPRASSVWSPCLPPSNYVGGLSREASPHLLRKWKTLEVEGRRPTERFGALSLVHKDAIYIFGGDGKGGCLENIWKYEIGTKLLASKAWEEIVAKHPPAVRSHAVGDVYEDKFHIFRGCSGITCLNDLSSFNFESYEWQNVDSLGDPPSRRCGSTAGYNEGRWGIFCLGGEETARLSSLTWQNSTQIRRSGQRRRKREKCLPPERRARAANTRAVCMCSEDTTGSRACRTFVRFYWFDLQHADAPLPPPHEFMEKAEVGRRCVAVVPSPPSVTCTRLWCIPTPISSSAVSLEAISMSSHSTRARGLHSEV</sequence>
<accession>A0A0G4G542</accession>
<evidence type="ECO:0000256" key="3">
    <source>
        <dbReference type="SAM" id="MobiDB-lite"/>
    </source>
</evidence>
<feature type="compositionally biased region" description="Polar residues" evidence="3">
    <location>
        <begin position="25"/>
        <end position="36"/>
    </location>
</feature>
<dbReference type="Pfam" id="PF24681">
    <property type="entry name" value="Kelch_KLHDC2_KLHL20_DRC7"/>
    <property type="match status" value="1"/>
</dbReference>
<feature type="region of interest" description="Disordered" evidence="3">
    <location>
        <begin position="1"/>
        <end position="118"/>
    </location>
</feature>
<evidence type="ECO:0000313" key="4">
    <source>
        <dbReference type="EMBL" id="CEM23326.1"/>
    </source>
</evidence>
<dbReference type="PANTHER" id="PTHR46093:SF18">
    <property type="entry name" value="FIBRONECTIN TYPE-III DOMAIN-CONTAINING PROTEIN"/>
    <property type="match status" value="1"/>
</dbReference>
<protein>
    <submittedName>
        <fullName evidence="4">Uncharacterized protein</fullName>
    </submittedName>
</protein>
<dbReference type="PANTHER" id="PTHR46093">
    <property type="entry name" value="ACYL-COA-BINDING DOMAIN-CONTAINING PROTEIN 5"/>
    <property type="match status" value="1"/>
</dbReference>
<dbReference type="Gene3D" id="2.120.10.80">
    <property type="entry name" value="Kelch-type beta propeller"/>
    <property type="match status" value="1"/>
</dbReference>
<gene>
    <name evidence="4" type="ORF">Cvel_20220</name>
</gene>
<keyword evidence="1" id="KW-0880">Kelch repeat</keyword>
<feature type="region of interest" description="Disordered" evidence="3">
    <location>
        <begin position="158"/>
        <end position="207"/>
    </location>
</feature>
<keyword evidence="2" id="KW-0677">Repeat</keyword>
<reference evidence="4" key="1">
    <citation type="submission" date="2014-11" db="EMBL/GenBank/DDBJ databases">
        <authorList>
            <person name="Otto D Thomas"/>
            <person name="Naeem Raeece"/>
        </authorList>
    </citation>
    <scope>NUCLEOTIDE SEQUENCE</scope>
</reference>
<organism evidence="4">
    <name type="scientific">Chromera velia CCMP2878</name>
    <dbReference type="NCBI Taxonomy" id="1169474"/>
    <lineage>
        <taxon>Eukaryota</taxon>
        <taxon>Sar</taxon>
        <taxon>Alveolata</taxon>
        <taxon>Colpodellida</taxon>
        <taxon>Chromeraceae</taxon>
        <taxon>Chromera</taxon>
    </lineage>
</organism>
<proteinExistence type="predicted"/>
<evidence type="ECO:0000256" key="1">
    <source>
        <dbReference type="ARBA" id="ARBA00022441"/>
    </source>
</evidence>
<feature type="compositionally biased region" description="Basic and acidic residues" evidence="3">
    <location>
        <begin position="163"/>
        <end position="172"/>
    </location>
</feature>
<dbReference type="SUPFAM" id="SSF117281">
    <property type="entry name" value="Kelch motif"/>
    <property type="match status" value="1"/>
</dbReference>
<dbReference type="EMBL" id="CDMZ01000884">
    <property type="protein sequence ID" value="CEM23326.1"/>
    <property type="molecule type" value="Genomic_DNA"/>
</dbReference>
<dbReference type="VEuPathDB" id="CryptoDB:Cvel_20220"/>
<dbReference type="InterPro" id="IPR015915">
    <property type="entry name" value="Kelch-typ_b-propeller"/>
</dbReference>
<dbReference type="AlphaFoldDB" id="A0A0G4G542"/>
<name>A0A0G4G542_9ALVE</name>
<evidence type="ECO:0000256" key="2">
    <source>
        <dbReference type="ARBA" id="ARBA00022737"/>
    </source>
</evidence>